<evidence type="ECO:0000313" key="2">
    <source>
        <dbReference type="EMBL" id="KAF6119686.1"/>
    </source>
</evidence>
<name>A0A834B156_9CHIR</name>
<feature type="compositionally biased region" description="Low complexity" evidence="1">
    <location>
        <begin position="82"/>
        <end position="91"/>
    </location>
</feature>
<gene>
    <name evidence="2" type="ORF">HJG60_010136</name>
</gene>
<proteinExistence type="predicted"/>
<protein>
    <submittedName>
        <fullName evidence="2">Uncharacterized protein</fullName>
    </submittedName>
</protein>
<evidence type="ECO:0000313" key="3">
    <source>
        <dbReference type="Proteomes" id="UP000664940"/>
    </source>
</evidence>
<feature type="region of interest" description="Disordered" evidence="1">
    <location>
        <begin position="67"/>
        <end position="117"/>
    </location>
</feature>
<dbReference type="Proteomes" id="UP000664940">
    <property type="component" value="Unassembled WGS sequence"/>
</dbReference>
<organism evidence="2 3">
    <name type="scientific">Phyllostomus discolor</name>
    <name type="common">pale spear-nosed bat</name>
    <dbReference type="NCBI Taxonomy" id="89673"/>
    <lineage>
        <taxon>Eukaryota</taxon>
        <taxon>Metazoa</taxon>
        <taxon>Chordata</taxon>
        <taxon>Craniata</taxon>
        <taxon>Vertebrata</taxon>
        <taxon>Euteleostomi</taxon>
        <taxon>Mammalia</taxon>
        <taxon>Eutheria</taxon>
        <taxon>Laurasiatheria</taxon>
        <taxon>Chiroptera</taxon>
        <taxon>Yangochiroptera</taxon>
        <taxon>Phyllostomidae</taxon>
        <taxon>Phyllostominae</taxon>
        <taxon>Phyllostomus</taxon>
    </lineage>
</organism>
<dbReference type="AlphaFoldDB" id="A0A834B156"/>
<sequence length="163" mass="17466">MSDFLPDWLAHCVPHVGFQALFKFVRSPDIQRHAHGLTWARQPATPPEPFITESQVVLLLLLARPHANPPPGTPAPPPPASCPSAAHPPASVQIPPSTKPGFLPLARRTPPAHGRSSWYLSCDTSEPPLRGVAANVLLTMHCHALSSNFSPVQVCLQLASGIP</sequence>
<reference evidence="2 3" key="1">
    <citation type="journal article" date="2020" name="Nature">
        <title>Six reference-quality genomes reveal evolution of bat adaptations.</title>
        <authorList>
            <person name="Jebb D."/>
            <person name="Huang Z."/>
            <person name="Pippel M."/>
            <person name="Hughes G.M."/>
            <person name="Lavrichenko K."/>
            <person name="Devanna P."/>
            <person name="Winkler S."/>
            <person name="Jermiin L.S."/>
            <person name="Skirmuntt E.C."/>
            <person name="Katzourakis A."/>
            <person name="Burkitt-Gray L."/>
            <person name="Ray D.A."/>
            <person name="Sullivan K.A.M."/>
            <person name="Roscito J.G."/>
            <person name="Kirilenko B.M."/>
            <person name="Davalos L.M."/>
            <person name="Corthals A.P."/>
            <person name="Power M.L."/>
            <person name="Jones G."/>
            <person name="Ransome R.D."/>
            <person name="Dechmann D.K.N."/>
            <person name="Locatelli A.G."/>
            <person name="Puechmaille S.J."/>
            <person name="Fedrigo O."/>
            <person name="Jarvis E.D."/>
            <person name="Hiller M."/>
            <person name="Vernes S.C."/>
            <person name="Myers E.W."/>
            <person name="Teeling E.C."/>
        </authorList>
    </citation>
    <scope>NUCLEOTIDE SEQUENCE [LARGE SCALE GENOMIC DNA]</scope>
    <source>
        <strain evidence="2">Bat1K_MPI-CBG_1</strain>
    </source>
</reference>
<accession>A0A834B156</accession>
<comment type="caution">
    <text evidence="2">The sequence shown here is derived from an EMBL/GenBank/DDBJ whole genome shotgun (WGS) entry which is preliminary data.</text>
</comment>
<feature type="compositionally biased region" description="Pro residues" evidence="1">
    <location>
        <begin position="67"/>
        <end position="81"/>
    </location>
</feature>
<dbReference type="EMBL" id="JABVXQ010000003">
    <property type="protein sequence ID" value="KAF6119686.1"/>
    <property type="molecule type" value="Genomic_DNA"/>
</dbReference>
<evidence type="ECO:0000256" key="1">
    <source>
        <dbReference type="SAM" id="MobiDB-lite"/>
    </source>
</evidence>